<dbReference type="SUPFAM" id="SSF46689">
    <property type="entry name" value="Homeodomain-like"/>
    <property type="match status" value="1"/>
</dbReference>
<evidence type="ECO:0000256" key="3">
    <source>
        <dbReference type="ARBA" id="ARBA00023163"/>
    </source>
</evidence>
<evidence type="ECO:0000256" key="1">
    <source>
        <dbReference type="ARBA" id="ARBA00023015"/>
    </source>
</evidence>
<dbReference type="GO" id="GO:0003677">
    <property type="term" value="F:DNA binding"/>
    <property type="evidence" value="ECO:0007669"/>
    <property type="project" value="UniProtKB-KW"/>
</dbReference>
<name>A0ABY0SEU1_9RHOB</name>
<sequence>MVGWAGGDSQAEKKSCHNRKGFASGFERFGKFKTIFGPIALTVKNDKGRLRIAIRLLHQNFDFPACLGPGILVFLHEKACSCTARRLVPEMVKFQGSIEKRQELAGVFGAMPETGDPEVIYAVDDARLSLVSENTALWTSVEQDLQLAQATTATSMQERVRACLIGAIGDGDPSIAYICERLSRSRTGLLRELQAEGVTFQGILTDTRKSLALRYLRNSDMPVKQVASLLAYRDTNAFHRAFRAWTGQTPARVRATQDDACQV</sequence>
<evidence type="ECO:0000256" key="2">
    <source>
        <dbReference type="ARBA" id="ARBA00023125"/>
    </source>
</evidence>
<dbReference type="PANTHER" id="PTHR47894:SF1">
    <property type="entry name" value="HTH-TYPE TRANSCRIPTIONAL REGULATOR VQSM"/>
    <property type="match status" value="1"/>
</dbReference>
<keyword evidence="6" id="KW-1185">Reference proteome</keyword>
<dbReference type="Proteomes" id="UP000198646">
    <property type="component" value="Unassembled WGS sequence"/>
</dbReference>
<dbReference type="Pfam" id="PF12833">
    <property type="entry name" value="HTH_18"/>
    <property type="match status" value="1"/>
</dbReference>
<gene>
    <name evidence="5" type="ORF">SAMN04488512_110110</name>
</gene>
<dbReference type="Gene3D" id="1.10.10.60">
    <property type="entry name" value="Homeodomain-like"/>
    <property type="match status" value="1"/>
</dbReference>
<proteinExistence type="predicted"/>
<dbReference type="SMART" id="SM00342">
    <property type="entry name" value="HTH_ARAC"/>
    <property type="match status" value="1"/>
</dbReference>
<keyword evidence="2 5" id="KW-0238">DNA-binding</keyword>
<dbReference type="PROSITE" id="PS01124">
    <property type="entry name" value="HTH_ARAC_FAMILY_2"/>
    <property type="match status" value="1"/>
</dbReference>
<keyword evidence="3" id="KW-0804">Transcription</keyword>
<feature type="domain" description="HTH araC/xylS-type" evidence="4">
    <location>
        <begin position="158"/>
        <end position="256"/>
    </location>
</feature>
<evidence type="ECO:0000259" key="4">
    <source>
        <dbReference type="PROSITE" id="PS01124"/>
    </source>
</evidence>
<reference evidence="5 6" key="1">
    <citation type="submission" date="2016-10" db="EMBL/GenBank/DDBJ databases">
        <authorList>
            <person name="Varghese N."/>
            <person name="Submissions S."/>
        </authorList>
    </citation>
    <scope>NUCLEOTIDE SEQUENCE [LARGE SCALE GENOMIC DNA]</scope>
    <source>
        <strain evidence="5 6">DSM 17584</strain>
    </source>
</reference>
<dbReference type="InterPro" id="IPR018060">
    <property type="entry name" value="HTH_AraC"/>
</dbReference>
<dbReference type="EMBL" id="FNJD01000010">
    <property type="protein sequence ID" value="SDP16625.1"/>
    <property type="molecule type" value="Genomic_DNA"/>
</dbReference>
<evidence type="ECO:0000313" key="5">
    <source>
        <dbReference type="EMBL" id="SDP16625.1"/>
    </source>
</evidence>
<dbReference type="InterPro" id="IPR009057">
    <property type="entry name" value="Homeodomain-like_sf"/>
</dbReference>
<accession>A0ABY0SEU1</accession>
<keyword evidence="1" id="KW-0805">Transcription regulation</keyword>
<organism evidence="5 6">
    <name type="scientific">Sulfitobacter litoralis</name>
    <dbReference type="NCBI Taxonomy" id="335975"/>
    <lineage>
        <taxon>Bacteria</taxon>
        <taxon>Pseudomonadati</taxon>
        <taxon>Pseudomonadota</taxon>
        <taxon>Alphaproteobacteria</taxon>
        <taxon>Rhodobacterales</taxon>
        <taxon>Roseobacteraceae</taxon>
        <taxon>Sulfitobacter</taxon>
    </lineage>
</organism>
<dbReference type="PANTHER" id="PTHR47894">
    <property type="entry name" value="HTH-TYPE TRANSCRIPTIONAL REGULATOR GADX"/>
    <property type="match status" value="1"/>
</dbReference>
<evidence type="ECO:0000313" key="6">
    <source>
        <dbReference type="Proteomes" id="UP000198646"/>
    </source>
</evidence>
<comment type="caution">
    <text evidence="5">The sequence shown here is derived from an EMBL/GenBank/DDBJ whole genome shotgun (WGS) entry which is preliminary data.</text>
</comment>
<protein>
    <submittedName>
        <fullName evidence="5">AraC-type DNA-binding protein</fullName>
    </submittedName>
</protein>